<evidence type="ECO:0000256" key="8">
    <source>
        <dbReference type="SAM" id="MobiDB-lite"/>
    </source>
</evidence>
<feature type="compositionally biased region" description="Acidic residues" evidence="8">
    <location>
        <begin position="13"/>
        <end position="32"/>
    </location>
</feature>
<dbReference type="InterPro" id="IPR012923">
    <property type="entry name" value="Csm3"/>
</dbReference>
<dbReference type="InterPro" id="IPR040038">
    <property type="entry name" value="TIPIN/Csm3/Swi3"/>
</dbReference>
<organism evidence="10 11">
    <name type="scientific">Neofusicoccum ribis</name>
    <dbReference type="NCBI Taxonomy" id="45134"/>
    <lineage>
        <taxon>Eukaryota</taxon>
        <taxon>Fungi</taxon>
        <taxon>Dikarya</taxon>
        <taxon>Ascomycota</taxon>
        <taxon>Pezizomycotina</taxon>
        <taxon>Dothideomycetes</taxon>
        <taxon>Dothideomycetes incertae sedis</taxon>
        <taxon>Botryosphaeriales</taxon>
        <taxon>Botryosphaeriaceae</taxon>
        <taxon>Neofusicoccum</taxon>
    </lineage>
</organism>
<feature type="compositionally biased region" description="Low complexity" evidence="8">
    <location>
        <begin position="168"/>
        <end position="181"/>
    </location>
</feature>
<keyword evidence="4" id="KW-0236">DNA replication inhibitor</keyword>
<evidence type="ECO:0000256" key="3">
    <source>
        <dbReference type="ARBA" id="ARBA00022763"/>
    </source>
</evidence>
<feature type="compositionally biased region" description="Gly residues" evidence="8">
    <location>
        <begin position="269"/>
        <end position="278"/>
    </location>
</feature>
<evidence type="ECO:0000256" key="4">
    <source>
        <dbReference type="ARBA" id="ARBA00022880"/>
    </source>
</evidence>
<comment type="function">
    <text evidence="7">Plays an important role in the control of DNA replication and the maintenance of replication fork stability.</text>
</comment>
<comment type="subcellular location">
    <subcellularLocation>
        <location evidence="1 7">Nucleus</location>
    </subcellularLocation>
</comment>
<proteinExistence type="inferred from homology"/>
<evidence type="ECO:0000256" key="5">
    <source>
        <dbReference type="ARBA" id="ARBA00023242"/>
    </source>
</evidence>
<evidence type="ECO:0000256" key="7">
    <source>
        <dbReference type="RuleBase" id="RU366049"/>
    </source>
</evidence>
<comment type="similarity">
    <text evidence="2 7">Belongs to the CSM3 family.</text>
</comment>
<dbReference type="Proteomes" id="UP001521116">
    <property type="component" value="Unassembled WGS sequence"/>
</dbReference>
<accession>A0ABR3T0N2</accession>
<keyword evidence="5 7" id="KW-0539">Nucleus</keyword>
<feature type="region of interest" description="Disordered" evidence="8">
    <location>
        <begin position="1"/>
        <end position="54"/>
    </location>
</feature>
<feature type="compositionally biased region" description="Basic and acidic residues" evidence="8">
    <location>
        <begin position="183"/>
        <end position="202"/>
    </location>
</feature>
<dbReference type="EMBL" id="JAJVDC020000026">
    <property type="protein sequence ID" value="KAL1632857.1"/>
    <property type="molecule type" value="Genomic_DNA"/>
</dbReference>
<keyword evidence="3 7" id="KW-0227">DNA damage</keyword>
<feature type="compositionally biased region" description="Basic and acidic residues" evidence="8">
    <location>
        <begin position="284"/>
        <end position="295"/>
    </location>
</feature>
<keyword evidence="11" id="KW-1185">Reference proteome</keyword>
<reference evidence="10 11" key="1">
    <citation type="submission" date="2024-02" db="EMBL/GenBank/DDBJ databases">
        <title>De novo assembly and annotation of 12 fungi associated with fruit tree decline syndrome in Ontario, Canada.</title>
        <authorList>
            <person name="Sulman M."/>
            <person name="Ellouze W."/>
            <person name="Ilyukhin E."/>
        </authorList>
    </citation>
    <scope>NUCLEOTIDE SEQUENCE [LARGE SCALE GENOMIC DNA]</scope>
    <source>
        <strain evidence="10 11">M1-105</strain>
    </source>
</reference>
<evidence type="ECO:0000313" key="11">
    <source>
        <dbReference type="Proteomes" id="UP001521116"/>
    </source>
</evidence>
<feature type="compositionally biased region" description="Low complexity" evidence="8">
    <location>
        <begin position="259"/>
        <end position="268"/>
    </location>
</feature>
<feature type="compositionally biased region" description="Polar residues" evidence="8">
    <location>
        <begin position="203"/>
        <end position="216"/>
    </location>
</feature>
<evidence type="ECO:0000256" key="2">
    <source>
        <dbReference type="ARBA" id="ARBA00006075"/>
    </source>
</evidence>
<evidence type="ECO:0000259" key="9">
    <source>
        <dbReference type="Pfam" id="PF07962"/>
    </source>
</evidence>
<name>A0ABR3T0N2_9PEZI</name>
<sequence length="311" mass="34373">MSSSAPRARDAPDQNDDLDDLFNYDASMEDAFNEIGTGRSSENRAEQTSKQNTSTLGIDEEVTVAKKRQPVAKLDEARLLSAAGIPRLRRISKEKLRFKGRGHEFSDVARLLNMYQLWLDDLYPRAKFADGLAIIEKLGHKKRMQIMRREWINEGKPKPSEDVETELPQEGQEAQELAAGATRADDEHQETAEPRSDGEQHQATEAQTTNTDTAPSQHVGEPDEDELDALLAADMPAGTRVHAASSQKADEPDEDELDALLAEEMNGAPGSGPMGRSGPGLASDSRKSPREKNQDDEFADEMEAMEGLEDW</sequence>
<dbReference type="PANTHER" id="PTHR13220">
    <property type="entry name" value="TIMELESS INTERACTING-RELATED"/>
    <property type="match status" value="1"/>
</dbReference>
<evidence type="ECO:0000256" key="1">
    <source>
        <dbReference type="ARBA" id="ARBA00004123"/>
    </source>
</evidence>
<feature type="region of interest" description="Disordered" evidence="8">
    <location>
        <begin position="151"/>
        <end position="311"/>
    </location>
</feature>
<keyword evidence="6 7" id="KW-0131">Cell cycle</keyword>
<comment type="caution">
    <text evidence="10">The sequence shown here is derived from an EMBL/GenBank/DDBJ whole genome shotgun (WGS) entry which is preliminary data.</text>
</comment>
<evidence type="ECO:0000313" key="10">
    <source>
        <dbReference type="EMBL" id="KAL1632857.1"/>
    </source>
</evidence>
<feature type="compositionally biased region" description="Basic and acidic residues" evidence="8">
    <location>
        <begin position="151"/>
        <end position="161"/>
    </location>
</feature>
<dbReference type="Pfam" id="PF07962">
    <property type="entry name" value="Swi3"/>
    <property type="match status" value="1"/>
</dbReference>
<feature type="compositionally biased region" description="Acidic residues" evidence="8">
    <location>
        <begin position="296"/>
        <end position="311"/>
    </location>
</feature>
<gene>
    <name evidence="10" type="primary">CSM3</name>
    <name evidence="10" type="ORF">SLS56_003347</name>
</gene>
<feature type="domain" description="Chromosome segregation in meiosis protein 3" evidence="9">
    <location>
        <begin position="73"/>
        <end position="155"/>
    </location>
</feature>
<protein>
    <recommendedName>
        <fullName evidence="7">Chromosome segregation in meiosis protein</fullName>
    </recommendedName>
</protein>
<evidence type="ECO:0000256" key="6">
    <source>
        <dbReference type="ARBA" id="ARBA00023306"/>
    </source>
</evidence>
<dbReference type="PANTHER" id="PTHR13220:SF11">
    <property type="entry name" value="TIMELESS-INTERACTING PROTEIN"/>
    <property type="match status" value="1"/>
</dbReference>